<dbReference type="Gramene" id="LPERR11G12650.1">
    <property type="protein sequence ID" value="LPERR11G12650.1"/>
    <property type="gene ID" value="LPERR11G12650"/>
</dbReference>
<accession>A0A0D9XSR7</accession>
<dbReference type="PANTHER" id="PTHR31170">
    <property type="entry name" value="BNAC04G53230D PROTEIN"/>
    <property type="match status" value="1"/>
</dbReference>
<feature type="transmembrane region" description="Helical" evidence="1">
    <location>
        <begin position="387"/>
        <end position="414"/>
    </location>
</feature>
<name>A0A0D9XSR7_9ORYZ</name>
<keyword evidence="1" id="KW-0812">Transmembrane</keyword>
<reference evidence="2 3" key="1">
    <citation type="submission" date="2012-08" db="EMBL/GenBank/DDBJ databases">
        <title>Oryza genome evolution.</title>
        <authorList>
            <person name="Wing R.A."/>
        </authorList>
    </citation>
    <scope>NUCLEOTIDE SEQUENCE</scope>
</reference>
<dbReference type="Pfam" id="PF03140">
    <property type="entry name" value="DUF247"/>
    <property type="match status" value="1"/>
</dbReference>
<evidence type="ECO:0000313" key="2">
    <source>
        <dbReference type="EnsemblPlants" id="LPERR11G12650.1"/>
    </source>
</evidence>
<reference evidence="3" key="2">
    <citation type="submission" date="2013-12" db="EMBL/GenBank/DDBJ databases">
        <authorList>
            <person name="Yu Y."/>
            <person name="Lee S."/>
            <person name="de Baynast K."/>
            <person name="Wissotski M."/>
            <person name="Liu L."/>
            <person name="Talag J."/>
            <person name="Goicoechea J."/>
            <person name="Angelova A."/>
            <person name="Jetty R."/>
            <person name="Kudrna D."/>
            <person name="Golser W."/>
            <person name="Rivera L."/>
            <person name="Zhang J."/>
            <person name="Wing R."/>
        </authorList>
    </citation>
    <scope>NUCLEOTIDE SEQUENCE</scope>
</reference>
<evidence type="ECO:0000313" key="3">
    <source>
        <dbReference type="Proteomes" id="UP000032180"/>
    </source>
</evidence>
<proteinExistence type="predicted"/>
<dbReference type="InterPro" id="IPR004158">
    <property type="entry name" value="DUF247_pln"/>
</dbReference>
<evidence type="ECO:0000256" key="1">
    <source>
        <dbReference type="SAM" id="Phobius"/>
    </source>
</evidence>
<organism evidence="2 3">
    <name type="scientific">Leersia perrieri</name>
    <dbReference type="NCBI Taxonomy" id="77586"/>
    <lineage>
        <taxon>Eukaryota</taxon>
        <taxon>Viridiplantae</taxon>
        <taxon>Streptophyta</taxon>
        <taxon>Embryophyta</taxon>
        <taxon>Tracheophyta</taxon>
        <taxon>Spermatophyta</taxon>
        <taxon>Magnoliopsida</taxon>
        <taxon>Liliopsida</taxon>
        <taxon>Poales</taxon>
        <taxon>Poaceae</taxon>
        <taxon>BOP clade</taxon>
        <taxon>Oryzoideae</taxon>
        <taxon>Oryzeae</taxon>
        <taxon>Oryzinae</taxon>
        <taxon>Leersia</taxon>
    </lineage>
</organism>
<keyword evidence="1" id="KW-1133">Transmembrane helix</keyword>
<dbReference type="EnsemblPlants" id="LPERR11G12650.1">
    <property type="protein sequence ID" value="LPERR11G12650.1"/>
    <property type="gene ID" value="LPERR11G12650"/>
</dbReference>
<keyword evidence="1" id="KW-0472">Membrane</keyword>
<keyword evidence="3" id="KW-1185">Reference proteome</keyword>
<dbReference type="STRING" id="77586.A0A0D9XSR7"/>
<dbReference type="HOGENOM" id="CLU_020188_0_2_1"/>
<dbReference type="AlphaFoldDB" id="A0A0D9XSR7"/>
<dbReference type="Proteomes" id="UP000032180">
    <property type="component" value="Chromosome 11"/>
</dbReference>
<dbReference type="PANTHER" id="PTHR31170:SF18">
    <property type="entry name" value="(WILD MALAYSIAN BANANA) HYPOTHETICAL PROTEIN"/>
    <property type="match status" value="1"/>
</dbReference>
<dbReference type="eggNOG" id="ENOG502QR4P">
    <property type="taxonomic scope" value="Eukaryota"/>
</dbReference>
<reference evidence="2" key="3">
    <citation type="submission" date="2015-04" db="UniProtKB">
        <authorList>
            <consortium name="EnsemblPlants"/>
        </authorList>
    </citation>
    <scope>IDENTIFICATION</scope>
</reference>
<sequence length="418" mass="47047">MPPYAAQRSASRRPASIYRVPEHIKKMTNRGVYEPQLVSLGPFHHEKAELRRMEAHKHRAVEHLVKRSGKSREEFKASVEKIAEQLRGSYEGLDEEKWSGEEFVEMMVTDGCFLLEIMRTFQIEGKMRVDYEPDDPVFSEHGYLYLRCDIISDVLVLENQVPLLLLQTLSDVAVSNNLIQITNKSVLSFLFSTPDAPDNVTLDNHHLGLHPLDVVQKSIRGVSKEWKGKAGVFSIPCAAELHEAGIKFKANDEDGVGFAEACSFKSGVLTIQNLYVMDSTECLYLNLMAFERLHTGAGNDVMALVLFMDNIIDTAKDVALLRSKGIIGNLFSSDEAVAELFNGLSKGAVMSPSSSLYGVQQQVNAHCNKRWNRWRASLMHTYFRNPWVFISLIAAFILLAGTVMQTVYTIMSFYTRAN</sequence>
<protein>
    <submittedName>
        <fullName evidence="2">Uncharacterized protein</fullName>
    </submittedName>
</protein>